<comment type="caution">
    <text evidence="5">The sequence shown here is derived from an EMBL/GenBank/DDBJ whole genome shotgun (WGS) entry which is preliminary data.</text>
</comment>
<dbReference type="InterPro" id="IPR036388">
    <property type="entry name" value="WH-like_DNA-bd_sf"/>
</dbReference>
<dbReference type="InterPro" id="IPR036390">
    <property type="entry name" value="WH_DNA-bd_sf"/>
</dbReference>
<dbReference type="EMBL" id="BAABHS010000005">
    <property type="protein sequence ID" value="GAA4956541.1"/>
    <property type="molecule type" value="Genomic_DNA"/>
</dbReference>
<keyword evidence="4" id="KW-0804">Transcription</keyword>
<dbReference type="Gene3D" id="1.10.10.10">
    <property type="entry name" value="Winged helix-like DNA-binding domain superfamily/Winged helix DNA-binding domain"/>
    <property type="match status" value="1"/>
</dbReference>
<dbReference type="InterPro" id="IPR005650">
    <property type="entry name" value="BlaI_family"/>
</dbReference>
<evidence type="ECO:0000256" key="3">
    <source>
        <dbReference type="ARBA" id="ARBA00023125"/>
    </source>
</evidence>
<organism evidence="5 6">
    <name type="scientific">Yinghuangia aomiensis</name>
    <dbReference type="NCBI Taxonomy" id="676205"/>
    <lineage>
        <taxon>Bacteria</taxon>
        <taxon>Bacillati</taxon>
        <taxon>Actinomycetota</taxon>
        <taxon>Actinomycetes</taxon>
        <taxon>Kitasatosporales</taxon>
        <taxon>Streptomycetaceae</taxon>
        <taxon>Yinghuangia</taxon>
    </lineage>
</organism>
<name>A0ABP9GYE9_9ACTN</name>
<reference evidence="6" key="1">
    <citation type="journal article" date="2019" name="Int. J. Syst. Evol. Microbiol.">
        <title>The Global Catalogue of Microorganisms (GCM) 10K type strain sequencing project: providing services to taxonomists for standard genome sequencing and annotation.</title>
        <authorList>
            <consortium name="The Broad Institute Genomics Platform"/>
            <consortium name="The Broad Institute Genome Sequencing Center for Infectious Disease"/>
            <person name="Wu L."/>
            <person name="Ma J."/>
        </authorList>
    </citation>
    <scope>NUCLEOTIDE SEQUENCE [LARGE SCALE GENOMIC DNA]</scope>
    <source>
        <strain evidence="6">JCM 17986</strain>
    </source>
</reference>
<dbReference type="RefSeq" id="WP_345674843.1">
    <property type="nucleotide sequence ID" value="NZ_BAABHS010000005.1"/>
</dbReference>
<protein>
    <submittedName>
        <fullName evidence="5">BlaI/MecI/CopY family transcriptional regulator</fullName>
    </submittedName>
</protein>
<evidence type="ECO:0000313" key="6">
    <source>
        <dbReference type="Proteomes" id="UP001500466"/>
    </source>
</evidence>
<keyword evidence="6" id="KW-1185">Reference proteome</keyword>
<keyword evidence="2" id="KW-0805">Transcription regulation</keyword>
<dbReference type="Pfam" id="PF03965">
    <property type="entry name" value="Penicillinase_R"/>
    <property type="match status" value="1"/>
</dbReference>
<evidence type="ECO:0000256" key="1">
    <source>
        <dbReference type="ARBA" id="ARBA00011046"/>
    </source>
</evidence>
<gene>
    <name evidence="5" type="ORF">GCM10023205_18410</name>
</gene>
<dbReference type="Proteomes" id="UP001500466">
    <property type="component" value="Unassembled WGS sequence"/>
</dbReference>
<sequence>MTDSRQQGPRRGKGMLEAEVLALLWTSTTPRTAHWVQVELGGQLAYSTVVTILSRLYEKGSLSRVREGRAYAYLPVADEAGLAARRMCKVLDQESDRTAVLASFVSELSAEDEETLRLLLERIDGPAEAGHHEG</sequence>
<dbReference type="Gene3D" id="6.10.140.850">
    <property type="match status" value="1"/>
</dbReference>
<evidence type="ECO:0000256" key="4">
    <source>
        <dbReference type="ARBA" id="ARBA00023163"/>
    </source>
</evidence>
<comment type="similarity">
    <text evidence="1">Belongs to the BlaI transcriptional regulatory family.</text>
</comment>
<keyword evidence="3" id="KW-0238">DNA-binding</keyword>
<evidence type="ECO:0000313" key="5">
    <source>
        <dbReference type="EMBL" id="GAA4956541.1"/>
    </source>
</evidence>
<evidence type="ECO:0000256" key="2">
    <source>
        <dbReference type="ARBA" id="ARBA00023015"/>
    </source>
</evidence>
<proteinExistence type="inferred from homology"/>
<accession>A0ABP9GYE9</accession>
<dbReference type="SUPFAM" id="SSF46785">
    <property type="entry name" value="Winged helix' DNA-binding domain"/>
    <property type="match status" value="1"/>
</dbReference>